<evidence type="ECO:0000313" key="3">
    <source>
        <dbReference type="EMBL" id="MFM9413479.1"/>
    </source>
</evidence>
<protein>
    <recommendedName>
        <fullName evidence="5">Signal transduction histidine kinase</fullName>
    </recommendedName>
</protein>
<feature type="coiled-coil region" evidence="1">
    <location>
        <begin position="58"/>
        <end position="92"/>
    </location>
</feature>
<evidence type="ECO:0008006" key="5">
    <source>
        <dbReference type="Google" id="ProtNLM"/>
    </source>
</evidence>
<keyword evidence="1" id="KW-0175">Coiled coil</keyword>
<keyword evidence="2" id="KW-0472">Membrane</keyword>
<evidence type="ECO:0000256" key="2">
    <source>
        <dbReference type="SAM" id="Phobius"/>
    </source>
</evidence>
<evidence type="ECO:0000256" key="1">
    <source>
        <dbReference type="SAM" id="Coils"/>
    </source>
</evidence>
<proteinExistence type="predicted"/>
<dbReference type="EMBL" id="JBJUVG010000003">
    <property type="protein sequence ID" value="MFM9413479.1"/>
    <property type="molecule type" value="Genomic_DNA"/>
</dbReference>
<accession>A0ABW9GXX5</accession>
<keyword evidence="2" id="KW-1133">Transmembrane helix</keyword>
<dbReference type="RefSeq" id="WP_408977093.1">
    <property type="nucleotide sequence ID" value="NZ_JBJUVG010000003.1"/>
</dbReference>
<comment type="caution">
    <text evidence="3">The sequence shown here is derived from an EMBL/GenBank/DDBJ whole genome shotgun (WGS) entry which is preliminary data.</text>
</comment>
<dbReference type="Proteomes" id="UP001631949">
    <property type="component" value="Unassembled WGS sequence"/>
</dbReference>
<feature type="transmembrane region" description="Helical" evidence="2">
    <location>
        <begin position="30"/>
        <end position="53"/>
    </location>
</feature>
<name>A0ABW9GXX5_9FIRM</name>
<gene>
    <name evidence="3" type="ORF">ACKQTC_03770</name>
</gene>
<organism evidence="3 4">
    <name type="scientific">Peptococcus simiae</name>
    <dbReference type="NCBI Taxonomy" id="1643805"/>
    <lineage>
        <taxon>Bacteria</taxon>
        <taxon>Bacillati</taxon>
        <taxon>Bacillota</taxon>
        <taxon>Clostridia</taxon>
        <taxon>Eubacteriales</taxon>
        <taxon>Peptococcaceae</taxon>
        <taxon>Peptococcus</taxon>
    </lineage>
</organism>
<reference evidence="3 4" key="1">
    <citation type="journal article" date="2016" name="Int. J. Syst. Evol. Microbiol.">
        <title>Peptococcus simiae sp. nov., isolated from rhesus macaque faeces and emended description of the genus Peptococcus.</title>
        <authorList>
            <person name="Shkoporov A.N."/>
            <person name="Efimov B.A."/>
            <person name="Kondova I."/>
            <person name="Ouwerling B."/>
            <person name="Chaplin A.V."/>
            <person name="Shcherbakova V.A."/>
            <person name="Langermans J.A.M."/>
        </authorList>
    </citation>
    <scope>NUCLEOTIDE SEQUENCE [LARGE SCALE GENOMIC DNA]</scope>
    <source>
        <strain evidence="3 4">M108</strain>
    </source>
</reference>
<keyword evidence="4" id="KW-1185">Reference proteome</keyword>
<evidence type="ECO:0000313" key="4">
    <source>
        <dbReference type="Proteomes" id="UP001631949"/>
    </source>
</evidence>
<sequence length="118" mass="13204">MRIFLFLISLIIVAGAAILAYLGFNETLPFVYYMISSTALSACLALFLGHFMYRTYANRKRAKEAERLNASLESEKRELAAQRNQLESRLTRCGTPLGATQDLDPDLTQKIAMTPPEA</sequence>
<keyword evidence="2" id="KW-0812">Transmembrane</keyword>